<organism evidence="9 10">
    <name type="scientific">Ceraceosorus bombacis</name>
    <dbReference type="NCBI Taxonomy" id="401625"/>
    <lineage>
        <taxon>Eukaryota</taxon>
        <taxon>Fungi</taxon>
        <taxon>Dikarya</taxon>
        <taxon>Basidiomycota</taxon>
        <taxon>Ustilaginomycotina</taxon>
        <taxon>Exobasidiomycetes</taxon>
        <taxon>Ceraceosorales</taxon>
        <taxon>Ceraceosoraceae</taxon>
        <taxon>Ceraceosorus</taxon>
    </lineage>
</organism>
<dbReference type="GO" id="GO:0016787">
    <property type="term" value="F:hydrolase activity"/>
    <property type="evidence" value="ECO:0007669"/>
    <property type="project" value="UniProtKB-KW"/>
</dbReference>
<keyword evidence="4 9" id="KW-0347">Helicase</keyword>
<dbReference type="STRING" id="401625.A0A0P1BDC1"/>
<feature type="compositionally biased region" description="Low complexity" evidence="6">
    <location>
        <begin position="22"/>
        <end position="40"/>
    </location>
</feature>
<dbReference type="EMBL" id="CCYA01000217">
    <property type="protein sequence ID" value="CEH13396.1"/>
    <property type="molecule type" value="Genomic_DNA"/>
</dbReference>
<keyword evidence="10" id="KW-1185">Reference proteome</keyword>
<dbReference type="OrthoDB" id="6513042at2759"/>
<feature type="domain" description="DNA2/NAM7 helicase helicase" evidence="7">
    <location>
        <begin position="352"/>
        <end position="595"/>
    </location>
</feature>
<feature type="region of interest" description="Disordered" evidence="6">
    <location>
        <begin position="1"/>
        <end position="41"/>
    </location>
</feature>
<dbReference type="CDD" id="cd18808">
    <property type="entry name" value="SF1_C_Upf1"/>
    <property type="match status" value="1"/>
</dbReference>
<evidence type="ECO:0000313" key="10">
    <source>
        <dbReference type="Proteomes" id="UP000054845"/>
    </source>
</evidence>
<dbReference type="GO" id="GO:0003724">
    <property type="term" value="F:RNA helicase activity"/>
    <property type="evidence" value="ECO:0007669"/>
    <property type="project" value="TreeGrafter"/>
</dbReference>
<evidence type="ECO:0000259" key="7">
    <source>
        <dbReference type="Pfam" id="PF13086"/>
    </source>
</evidence>
<evidence type="ECO:0000256" key="2">
    <source>
        <dbReference type="ARBA" id="ARBA00022741"/>
    </source>
</evidence>
<dbReference type="Gene3D" id="3.40.50.300">
    <property type="entry name" value="P-loop containing nucleotide triphosphate hydrolases"/>
    <property type="match status" value="2"/>
</dbReference>
<keyword evidence="3" id="KW-0378">Hydrolase</keyword>
<comment type="similarity">
    <text evidence="1">Belongs to the DNA2/NAM7 helicase family.</text>
</comment>
<dbReference type="InterPro" id="IPR027417">
    <property type="entry name" value="P-loop_NTPase"/>
</dbReference>
<dbReference type="Pfam" id="PF13086">
    <property type="entry name" value="AAA_11"/>
    <property type="match status" value="1"/>
</dbReference>
<dbReference type="SUPFAM" id="SSF52540">
    <property type="entry name" value="P-loop containing nucleoside triphosphate hydrolases"/>
    <property type="match status" value="1"/>
</dbReference>
<feature type="region of interest" description="Disordered" evidence="6">
    <location>
        <begin position="71"/>
        <end position="98"/>
    </location>
</feature>
<dbReference type="PANTHER" id="PTHR10887">
    <property type="entry name" value="DNA2/NAM7 HELICASE FAMILY"/>
    <property type="match status" value="1"/>
</dbReference>
<evidence type="ECO:0000256" key="5">
    <source>
        <dbReference type="ARBA" id="ARBA00022840"/>
    </source>
</evidence>
<keyword evidence="5" id="KW-0067">ATP-binding</keyword>
<feature type="domain" description="DNA2/NAM7 helicase-like C-terminal" evidence="8">
    <location>
        <begin position="606"/>
        <end position="832"/>
    </location>
</feature>
<proteinExistence type="inferred from homology"/>
<dbReference type="AlphaFoldDB" id="A0A0P1BDC1"/>
<dbReference type="GO" id="GO:0005694">
    <property type="term" value="C:chromosome"/>
    <property type="evidence" value="ECO:0007669"/>
    <property type="project" value="UniProtKB-ARBA"/>
</dbReference>
<dbReference type="GO" id="GO:0005737">
    <property type="term" value="C:cytoplasm"/>
    <property type="evidence" value="ECO:0007669"/>
    <property type="project" value="TreeGrafter"/>
</dbReference>
<reference evidence="9 10" key="1">
    <citation type="submission" date="2014-09" db="EMBL/GenBank/DDBJ databases">
        <authorList>
            <person name="Magalhaes I.L.F."/>
            <person name="Oliveira U."/>
            <person name="Santos F.R."/>
            <person name="Vidigal T.H.D.A."/>
            <person name="Brescovit A.D."/>
            <person name="Santos A.J."/>
        </authorList>
    </citation>
    <scope>NUCLEOTIDE SEQUENCE [LARGE SCALE GENOMIC DNA]</scope>
</reference>
<evidence type="ECO:0000256" key="6">
    <source>
        <dbReference type="SAM" id="MobiDB-lite"/>
    </source>
</evidence>
<dbReference type="GO" id="GO:0005524">
    <property type="term" value="F:ATP binding"/>
    <property type="evidence" value="ECO:0007669"/>
    <property type="project" value="UniProtKB-KW"/>
</dbReference>
<keyword evidence="2" id="KW-0547">Nucleotide-binding</keyword>
<dbReference type="Pfam" id="PF13087">
    <property type="entry name" value="AAA_12"/>
    <property type="match status" value="1"/>
</dbReference>
<name>A0A0P1BDC1_9BASI</name>
<evidence type="ECO:0000256" key="3">
    <source>
        <dbReference type="ARBA" id="ARBA00022801"/>
    </source>
</evidence>
<protein>
    <submittedName>
        <fullName evidence="9">RNA helicase nonsense mRNA reducing factor (PNORF1)</fullName>
    </submittedName>
</protein>
<evidence type="ECO:0000313" key="9">
    <source>
        <dbReference type="EMBL" id="CEH13396.1"/>
    </source>
</evidence>
<dbReference type="Proteomes" id="UP000054845">
    <property type="component" value="Unassembled WGS sequence"/>
</dbReference>
<dbReference type="GO" id="GO:0000184">
    <property type="term" value="P:nuclear-transcribed mRNA catabolic process, nonsense-mediated decay"/>
    <property type="evidence" value="ECO:0007669"/>
    <property type="project" value="TreeGrafter"/>
</dbReference>
<evidence type="ECO:0000259" key="8">
    <source>
        <dbReference type="Pfam" id="PF13087"/>
    </source>
</evidence>
<dbReference type="InterPro" id="IPR041679">
    <property type="entry name" value="DNA2/NAM7-like_C"/>
</dbReference>
<sequence length="890" mass="98632">MASDLSTWNDHREPEVQGMPFYSRPSTPSTPSYTRTVSRPATKTWTARVLTDPSSVSASIDTLQRWDWRKRAESRGGEMTPRTRVSPSSSIVKGVRDHEPERERLLQEIQVYREAQLQLLDLERATTQRTLRDRRSWTIGRLCETGQAMDGLTAYWRASKRYGQRVAVFARPARAPLGWSRFSQGDLCELFPSAEDPKAFHPLKPEYKKESLEGAQEKKQKPKIHTATVLSVAPDRITLLFDNLNSSVDLEGCASWTLMQGENLLVYKRTAKALDVMSNDLENQYKAPRKRADDSYAEYILSGTSVADALLGLAPAEGASAFAGDQRLESWVRRRLGPGPILQMEGDPELGLNESQERAVATMLGNRLSLVQGPPGTGKTRTIVAAIRLLKQHFEVPQPILLCAHTNVAVDNLAAGALQAGLKVIRAGSSARARSDLNGTTLDDAIDKHPEKPRLDQIRADVGRVRQAISEAEAASQGGLSSNFQMWKSLQFGNSTSSTSKGEDVSALKARIMKLRGQMYNLEQQMITEALREADVVCCTAVASCSNRLTPIDFPVVFFDEGSMATEATSLIPLMKGCRHLALIGDHKQLPPVVTNFEARQKGASLSLFERLIDRGDVPSTMLGVQHRMHPDIAAFPNRAFYQGALEDGEDVHVLEPLQSEYLPQVESSEHSQTPSDVSARVSFVSHQHKEEALDKSTINVKEAQIVARVLADLLIRNPSLRGEDIGIVAPYAAQVRHFQQMLKQWTSSSSARSARDFLQDLFGEKHRARASQLSKVEAHTVDGFEGREKEAIIFSSTRAGEEGFVGFLADSRRLCVALTRAKRALFVVGNIETWRNARLSERGASSVESADVKVLHSYAEWIEDCGMLVHAQAEEELEQNQEQQDAPSE</sequence>
<accession>A0A0P1BDC1</accession>
<evidence type="ECO:0000256" key="4">
    <source>
        <dbReference type="ARBA" id="ARBA00022806"/>
    </source>
</evidence>
<dbReference type="InterPro" id="IPR045055">
    <property type="entry name" value="DNA2/NAM7-like"/>
</dbReference>
<dbReference type="PANTHER" id="PTHR10887:SF517">
    <property type="entry name" value="RNA HELICASE NONSENSE MRNA REDUCING FACTOR"/>
    <property type="match status" value="1"/>
</dbReference>
<dbReference type="InterPro" id="IPR041677">
    <property type="entry name" value="DNA2/NAM7_AAA_11"/>
</dbReference>
<dbReference type="FunFam" id="3.40.50.300:FF:000326">
    <property type="entry name" value="P-loop containing nucleoside triphosphate hydrolase"/>
    <property type="match status" value="1"/>
</dbReference>
<evidence type="ECO:0000256" key="1">
    <source>
        <dbReference type="ARBA" id="ARBA00007913"/>
    </source>
</evidence>
<dbReference type="InterPro" id="IPR047187">
    <property type="entry name" value="SF1_C_Upf1"/>
</dbReference>